<dbReference type="PRINTS" id="PR00146">
    <property type="entry name" value="DHPICSNTHASE"/>
</dbReference>
<comment type="similarity">
    <text evidence="3 12 13">Belongs to the DapA family.</text>
</comment>
<dbReference type="InterPro" id="IPR020624">
    <property type="entry name" value="Schiff_base-form_aldolases_CS"/>
</dbReference>
<feature type="site" description="Part of a proton relay during catalysis" evidence="12">
    <location>
        <position position="107"/>
    </location>
</feature>
<comment type="catalytic activity">
    <reaction evidence="11 12">
        <text>L-aspartate 4-semialdehyde + pyruvate = (2S,4S)-4-hydroxy-2,3,4,5-tetrahydrodipicolinate + H2O + H(+)</text>
        <dbReference type="Rhea" id="RHEA:34171"/>
        <dbReference type="ChEBI" id="CHEBI:15361"/>
        <dbReference type="ChEBI" id="CHEBI:15377"/>
        <dbReference type="ChEBI" id="CHEBI:15378"/>
        <dbReference type="ChEBI" id="CHEBI:67139"/>
        <dbReference type="ChEBI" id="CHEBI:537519"/>
        <dbReference type="EC" id="4.3.3.7"/>
    </reaction>
</comment>
<comment type="caution">
    <text evidence="15">The sequence shown here is derived from an EMBL/GenBank/DDBJ whole genome shotgun (WGS) entry which is preliminary data.</text>
</comment>
<evidence type="ECO:0000256" key="6">
    <source>
        <dbReference type="ARBA" id="ARBA00022605"/>
    </source>
</evidence>
<dbReference type="UniPathway" id="UPA00034">
    <property type="reaction ID" value="UER00017"/>
</dbReference>
<evidence type="ECO:0000256" key="10">
    <source>
        <dbReference type="ARBA" id="ARBA00023270"/>
    </source>
</evidence>
<evidence type="ECO:0000256" key="14">
    <source>
        <dbReference type="PIRSR" id="PIRSR001365-2"/>
    </source>
</evidence>
<evidence type="ECO:0000256" key="7">
    <source>
        <dbReference type="ARBA" id="ARBA00022915"/>
    </source>
</evidence>
<dbReference type="HAMAP" id="MF_00418">
    <property type="entry name" value="DapA"/>
    <property type="match status" value="1"/>
</dbReference>
<evidence type="ECO:0000313" key="15">
    <source>
        <dbReference type="EMBL" id="KIZ16654.1"/>
    </source>
</evidence>
<dbReference type="GO" id="GO:0008840">
    <property type="term" value="F:4-hydroxy-tetrahydrodipicolinate synthase activity"/>
    <property type="evidence" value="ECO:0007669"/>
    <property type="project" value="UniProtKB-UniRule"/>
</dbReference>
<feature type="binding site" evidence="12 14">
    <location>
        <position position="201"/>
    </location>
    <ligand>
        <name>pyruvate</name>
        <dbReference type="ChEBI" id="CHEBI:15361"/>
    </ligand>
</feature>
<evidence type="ECO:0000256" key="12">
    <source>
        <dbReference type="HAMAP-Rule" id="MF_00418"/>
    </source>
</evidence>
<keyword evidence="5 12" id="KW-0963">Cytoplasm</keyword>
<evidence type="ECO:0000256" key="4">
    <source>
        <dbReference type="ARBA" id="ARBA00012086"/>
    </source>
</evidence>
<feature type="binding site" evidence="12 14">
    <location>
        <position position="45"/>
    </location>
    <ligand>
        <name>pyruvate</name>
        <dbReference type="ChEBI" id="CHEBI:15361"/>
    </ligand>
</feature>
<comment type="caution">
    <text evidence="12">Lacks conserved residue(s) required for the propagation of feature annotation.</text>
</comment>
<organism evidence="15 16">
    <name type="scientific">Streptomyces natalensis ATCC 27448</name>
    <dbReference type="NCBI Taxonomy" id="1240678"/>
    <lineage>
        <taxon>Bacteria</taxon>
        <taxon>Bacillati</taxon>
        <taxon>Actinomycetota</taxon>
        <taxon>Actinomycetes</taxon>
        <taxon>Kitasatosporales</taxon>
        <taxon>Streptomycetaceae</taxon>
        <taxon>Streptomyces</taxon>
    </lineage>
</organism>
<evidence type="ECO:0000256" key="11">
    <source>
        <dbReference type="ARBA" id="ARBA00047836"/>
    </source>
</evidence>
<dbReference type="GO" id="GO:0009089">
    <property type="term" value="P:lysine biosynthetic process via diaminopimelate"/>
    <property type="evidence" value="ECO:0007669"/>
    <property type="project" value="UniProtKB-UniRule"/>
</dbReference>
<evidence type="ECO:0000256" key="3">
    <source>
        <dbReference type="ARBA" id="ARBA00007592"/>
    </source>
</evidence>
<evidence type="ECO:0000256" key="5">
    <source>
        <dbReference type="ARBA" id="ARBA00022490"/>
    </source>
</evidence>
<dbReference type="SUPFAM" id="SSF51569">
    <property type="entry name" value="Aldolase"/>
    <property type="match status" value="1"/>
</dbReference>
<dbReference type="GO" id="GO:0005829">
    <property type="term" value="C:cytosol"/>
    <property type="evidence" value="ECO:0007669"/>
    <property type="project" value="TreeGrafter"/>
</dbReference>
<keyword evidence="16" id="KW-1185">Reference proteome</keyword>
<dbReference type="CDD" id="cd00950">
    <property type="entry name" value="DHDPS"/>
    <property type="match status" value="1"/>
</dbReference>
<comment type="subunit">
    <text evidence="12">Homotetramer; dimer of dimers.</text>
</comment>
<dbReference type="EC" id="4.3.3.7" evidence="4 12"/>
<dbReference type="Proteomes" id="UP000032458">
    <property type="component" value="Unassembled WGS sequence"/>
</dbReference>
<dbReference type="InterPro" id="IPR013785">
    <property type="entry name" value="Aldolase_TIM"/>
</dbReference>
<dbReference type="GO" id="GO:0019877">
    <property type="term" value="P:diaminopimelate biosynthetic process"/>
    <property type="evidence" value="ECO:0007669"/>
    <property type="project" value="UniProtKB-UniRule"/>
</dbReference>
<keyword evidence="8 12" id="KW-0457">Lysine biosynthesis</keyword>
<evidence type="ECO:0000256" key="9">
    <source>
        <dbReference type="ARBA" id="ARBA00023239"/>
    </source>
</evidence>
<evidence type="ECO:0000256" key="13">
    <source>
        <dbReference type="PIRNR" id="PIRNR001365"/>
    </source>
</evidence>
<keyword evidence="10 12" id="KW-0704">Schiff base</keyword>
<name>A0A0D7CK95_9ACTN</name>
<comment type="function">
    <text evidence="1 12">Catalyzes the condensation of (S)-aspartate-beta-semialdehyde [(S)-ASA] and pyruvate to 4-hydroxy-tetrahydrodipicolinate (HTPA).</text>
</comment>
<comment type="pathway">
    <text evidence="2 12">Amino-acid biosynthesis; L-lysine biosynthesis via DAP pathway; (S)-tetrahydrodipicolinate from L-aspartate: step 3/4.</text>
</comment>
<dbReference type="NCBIfam" id="TIGR00674">
    <property type="entry name" value="dapA"/>
    <property type="match status" value="1"/>
</dbReference>
<dbReference type="SMART" id="SM01130">
    <property type="entry name" value="DHDPS"/>
    <property type="match status" value="1"/>
</dbReference>
<reference evidence="15 16" key="1">
    <citation type="submission" date="2014-09" db="EMBL/GenBank/DDBJ databases">
        <title>Draft genome sequence of Streptomyces natalensis ATCC 27448, producer of the antifungal pimaricin.</title>
        <authorList>
            <person name="Mendes M.V."/>
            <person name="Beites T."/>
            <person name="Pires S."/>
            <person name="Santos C.L."/>
            <person name="Moradas-Ferreira P."/>
        </authorList>
    </citation>
    <scope>NUCLEOTIDE SEQUENCE [LARGE SCALE GENOMIC DNA]</scope>
    <source>
        <strain evidence="15 16">ATCC 27448</strain>
    </source>
</reference>
<protein>
    <recommendedName>
        <fullName evidence="4 12">4-hydroxy-tetrahydrodipicolinate synthase</fullName>
        <shortName evidence="12">HTPA synthase</shortName>
        <ecNumber evidence="4 12">4.3.3.7</ecNumber>
    </recommendedName>
</protein>
<dbReference type="InterPro" id="IPR005263">
    <property type="entry name" value="DapA"/>
</dbReference>
<dbReference type="PATRIC" id="fig|1240678.4.peg.3495"/>
<comment type="subcellular location">
    <subcellularLocation>
        <location evidence="12">Cytoplasm</location>
    </subcellularLocation>
</comment>
<evidence type="ECO:0000256" key="1">
    <source>
        <dbReference type="ARBA" id="ARBA00003294"/>
    </source>
</evidence>
<dbReference type="PANTHER" id="PTHR12128">
    <property type="entry name" value="DIHYDRODIPICOLINATE SYNTHASE"/>
    <property type="match status" value="1"/>
</dbReference>
<dbReference type="EMBL" id="JRKI01000026">
    <property type="protein sequence ID" value="KIZ16654.1"/>
    <property type="molecule type" value="Genomic_DNA"/>
</dbReference>
<dbReference type="Gene3D" id="3.20.20.70">
    <property type="entry name" value="Aldolase class I"/>
    <property type="match status" value="1"/>
</dbReference>
<accession>A0A0D7CK95</accession>
<sequence>MFGQNITAMVTPFRRSGGLDFDAAIALAAHLVDEGCDGLVLNGTTGEAPVTSDKEKRDLVREVVRAVGARARVTAGIGTNDTRHSLELAAQAADAGAHGLLAVTPYYSRPAQEGVVAHFTALAEATELPMMLHDIPLHTGIAIAADSFARLAEHPRIVAVQDARGDLLSGSTVMRRTGLAYYCGEDPLSLPWLSVGATGLIGVAGHVAPRLLHTMIRRFAEGDTTGALDVHQRLCPLYQLTEEVGGVPFTKAALAATGRPVGVPRLPHLPATRREHDEIEAVLAELFAHPQR</sequence>
<keyword evidence="9 12" id="KW-0456">Lyase</keyword>
<dbReference type="InterPro" id="IPR002220">
    <property type="entry name" value="DapA-like"/>
</dbReference>
<dbReference type="Pfam" id="PF00701">
    <property type="entry name" value="DHDPS"/>
    <property type="match status" value="1"/>
</dbReference>
<evidence type="ECO:0000256" key="2">
    <source>
        <dbReference type="ARBA" id="ARBA00005120"/>
    </source>
</evidence>
<evidence type="ECO:0000256" key="8">
    <source>
        <dbReference type="ARBA" id="ARBA00023154"/>
    </source>
</evidence>
<comment type="caution">
    <text evidence="12">Was originally thought to be a dihydrodipicolinate synthase (DHDPS), catalyzing the condensation of (S)-aspartate-beta-semialdehyde [(S)-ASA] and pyruvate to dihydrodipicolinate (DHDP). However, it was shown in E.coli that the product of the enzymatic reaction is not dihydrodipicolinate but in fact (4S)-4-hydroxy-2,3,4,5-tetrahydro-(2S)-dipicolinic acid (HTPA), and that the consecutive dehydration reaction leading to DHDP is not spontaneous but catalyzed by DapB.</text>
</comment>
<proteinExistence type="inferred from homology"/>
<dbReference type="AlphaFoldDB" id="A0A0D7CK95"/>
<keyword evidence="6 12" id="KW-0028">Amino-acid biosynthesis</keyword>
<dbReference type="PIRSF" id="PIRSF001365">
    <property type="entry name" value="DHDPS"/>
    <property type="match status" value="1"/>
</dbReference>
<dbReference type="PANTHER" id="PTHR12128:SF66">
    <property type="entry name" value="4-HYDROXY-2-OXOGLUTARATE ALDOLASE, MITOCHONDRIAL"/>
    <property type="match status" value="1"/>
</dbReference>
<feature type="site" description="Part of a proton relay during catalysis" evidence="12">
    <location>
        <position position="44"/>
    </location>
</feature>
<gene>
    <name evidence="12" type="primary">dapA</name>
    <name evidence="15" type="ORF">SNA_16625</name>
</gene>
<keyword evidence="7 12" id="KW-0220">Diaminopimelate biosynthesis</keyword>
<evidence type="ECO:0000313" key="16">
    <source>
        <dbReference type="Proteomes" id="UP000032458"/>
    </source>
</evidence>
<dbReference type="PROSITE" id="PS00665">
    <property type="entry name" value="DHDPS_1"/>
    <property type="match status" value="1"/>
</dbReference>